<dbReference type="Proteomes" id="UP000001940">
    <property type="component" value="Chromosome V"/>
</dbReference>
<evidence type="ECO:0000313" key="4">
    <source>
        <dbReference type="WormBase" id="K06B4.4"/>
    </source>
</evidence>
<accession>G5EBI5</accession>
<evidence type="ECO:0000256" key="1">
    <source>
        <dbReference type="SAM" id="Phobius"/>
    </source>
</evidence>
<feature type="transmembrane region" description="Helical" evidence="1">
    <location>
        <begin position="39"/>
        <end position="57"/>
    </location>
</feature>
<reference evidence="2 3" key="1">
    <citation type="journal article" date="1998" name="Science">
        <title>Genome sequence of the nematode C. elegans: a platform for investigating biology.</title>
        <authorList>
            <consortium name="The C. elegans sequencing consortium"/>
            <person name="Sulson J.E."/>
            <person name="Waterston R."/>
        </authorList>
    </citation>
    <scope>NUCLEOTIDE SEQUENCE [LARGE SCALE GENOMIC DNA]</scope>
    <source>
        <strain evidence="2 3">Bristol N2</strain>
    </source>
</reference>
<dbReference type="OrthoDB" id="5830627at2759"/>
<evidence type="ECO:0000313" key="3">
    <source>
        <dbReference type="Proteomes" id="UP000001940"/>
    </source>
</evidence>
<dbReference type="HOGENOM" id="CLU_114663_0_0_1"/>
<dbReference type="GeneID" id="187052"/>
<feature type="transmembrane region" description="Helical" evidence="1">
    <location>
        <begin position="106"/>
        <end position="125"/>
    </location>
</feature>
<sequence>MISVGYMCLYLWKTMLFLIDAFCAIFGDRKVERFDNFGLFLSFNLFAIIYGVFFVTIEPESKRWFCYCGILGAIHLVTSTIFYFYIYIRLNVEDNQQLLYWTSRLAPISMLFMTGLLMISVLIMCKMSFFQSSKRLLEHLYEVEDTGGKKAV</sequence>
<dbReference type="OMA" id="IDAFCAI"/>
<dbReference type="CTD" id="187052"/>
<dbReference type="RefSeq" id="NP_506896.2">
    <property type="nucleotide sequence ID" value="NM_074495.2"/>
</dbReference>
<keyword evidence="1" id="KW-0812">Transmembrane</keyword>
<keyword evidence="1" id="KW-1133">Transmembrane helix</keyword>
<gene>
    <name evidence="2" type="ORF">CELE_K06B4.4</name>
    <name evidence="2 4" type="ORF">K06B4.4</name>
</gene>
<dbReference type="EMBL" id="BX284605">
    <property type="protein sequence ID" value="CAB05758.2"/>
    <property type="molecule type" value="Genomic_DNA"/>
</dbReference>
<dbReference type="AGR" id="WB:WBGene00010599"/>
<protein>
    <submittedName>
        <fullName evidence="2">Conserved plasma membrane protein</fullName>
    </submittedName>
</protein>
<dbReference type="AlphaFoldDB" id="G5EBI5"/>
<dbReference type="KEGG" id="cel:CELE_K06B4.4"/>
<dbReference type="eggNOG" id="ENOG502TIZ5">
    <property type="taxonomic scope" value="Eukaryota"/>
</dbReference>
<keyword evidence="3" id="KW-1185">Reference proteome</keyword>
<proteinExistence type="predicted"/>
<feature type="transmembrane region" description="Helical" evidence="1">
    <location>
        <begin position="64"/>
        <end position="86"/>
    </location>
</feature>
<dbReference type="Bgee" id="WBGene00010599">
    <property type="expression patterns" value="Expressed in pharyngeal muscle cell (C elegans)"/>
</dbReference>
<dbReference type="PaxDb" id="6239-K06B4.4"/>
<dbReference type="FunCoup" id="G5EBI5">
    <property type="interactions" value="91"/>
</dbReference>
<evidence type="ECO:0000313" key="2">
    <source>
        <dbReference type="EMBL" id="CAB05758.2"/>
    </source>
</evidence>
<dbReference type="WormBase" id="K06B4.4">
    <property type="protein sequence ID" value="CE41914"/>
    <property type="gene ID" value="WBGene00010599"/>
</dbReference>
<feature type="transmembrane region" description="Helical" evidence="1">
    <location>
        <begin position="7"/>
        <end position="27"/>
    </location>
</feature>
<keyword evidence="1" id="KW-0472">Membrane</keyword>
<dbReference type="InParanoid" id="G5EBI5"/>
<organism evidence="2 3">
    <name type="scientific">Caenorhabditis elegans</name>
    <dbReference type="NCBI Taxonomy" id="6239"/>
    <lineage>
        <taxon>Eukaryota</taxon>
        <taxon>Metazoa</taxon>
        <taxon>Ecdysozoa</taxon>
        <taxon>Nematoda</taxon>
        <taxon>Chromadorea</taxon>
        <taxon>Rhabditida</taxon>
        <taxon>Rhabditina</taxon>
        <taxon>Rhabditomorpha</taxon>
        <taxon>Rhabditoidea</taxon>
        <taxon>Rhabditidae</taxon>
        <taxon>Peloderinae</taxon>
        <taxon>Caenorhabditis</taxon>
    </lineage>
</organism>
<name>G5EBI5_CAEEL</name>